<evidence type="ECO:0008006" key="4">
    <source>
        <dbReference type="Google" id="ProtNLM"/>
    </source>
</evidence>
<keyword evidence="3" id="KW-1185">Reference proteome</keyword>
<dbReference type="Gene3D" id="1.10.246.140">
    <property type="match status" value="1"/>
</dbReference>
<reference evidence="2 3" key="1">
    <citation type="journal article" date="2019" name="J. Hered.">
        <title>An Improved Genome Assembly for Drosophila navojoa, the Basal Species in the mojavensis Cluster.</title>
        <authorList>
            <person name="Vanderlinde T."/>
            <person name="Dupim E.G."/>
            <person name="Nazario-Yepiz N.O."/>
            <person name="Carvalho A.B."/>
        </authorList>
    </citation>
    <scope>NUCLEOTIDE SEQUENCE [LARGE SCALE GENOMIC DNA]</scope>
    <source>
        <strain evidence="2">Navoj_Jal97</strain>
        <tissue evidence="2">Whole organism</tissue>
    </source>
</reference>
<evidence type="ECO:0000313" key="3">
    <source>
        <dbReference type="Proteomes" id="UP000295192"/>
    </source>
</evidence>
<organism evidence="2 3">
    <name type="scientific">Drosophila navojoa</name>
    <name type="common">Fruit fly</name>
    <dbReference type="NCBI Taxonomy" id="7232"/>
    <lineage>
        <taxon>Eukaryota</taxon>
        <taxon>Metazoa</taxon>
        <taxon>Ecdysozoa</taxon>
        <taxon>Arthropoda</taxon>
        <taxon>Hexapoda</taxon>
        <taxon>Insecta</taxon>
        <taxon>Pterygota</taxon>
        <taxon>Neoptera</taxon>
        <taxon>Endopterygota</taxon>
        <taxon>Diptera</taxon>
        <taxon>Brachycera</taxon>
        <taxon>Muscomorpha</taxon>
        <taxon>Ephydroidea</taxon>
        <taxon>Drosophilidae</taxon>
        <taxon>Drosophila</taxon>
    </lineage>
</organism>
<dbReference type="GO" id="GO:0003713">
    <property type="term" value="F:transcription coactivator activity"/>
    <property type="evidence" value="ECO:0007669"/>
    <property type="project" value="InterPro"/>
</dbReference>
<comment type="caution">
    <text evidence="2">The sequence shown here is derived from an EMBL/GenBank/DDBJ whole genome shotgun (WGS) entry which is preliminary data.</text>
</comment>
<dbReference type="GO" id="GO:0005643">
    <property type="term" value="C:nuclear pore"/>
    <property type="evidence" value="ECO:0007669"/>
    <property type="project" value="InterPro"/>
</dbReference>
<accession>A0A484AY90</accession>
<feature type="compositionally biased region" description="Low complexity" evidence="1">
    <location>
        <begin position="1"/>
        <end position="13"/>
    </location>
</feature>
<dbReference type="InterPro" id="IPR018783">
    <property type="entry name" value="TF_ENY2"/>
</dbReference>
<name>A0A484AY90_DRONA</name>
<gene>
    <name evidence="2" type="ORF">AWZ03_013005</name>
</gene>
<dbReference type="EMBL" id="LSRL02000537">
    <property type="protein sequence ID" value="TDG40571.1"/>
    <property type="molecule type" value="Genomic_DNA"/>
</dbReference>
<dbReference type="AlphaFoldDB" id="A0A484AY90"/>
<dbReference type="OMA" id="LWESGWT"/>
<dbReference type="InterPro" id="IPR038212">
    <property type="entry name" value="TF_EnY2_sf"/>
</dbReference>
<protein>
    <recommendedName>
        <fullName evidence="4">Enhancer of yellow 2 transcription factor</fullName>
    </recommendedName>
</protein>
<dbReference type="GO" id="GO:0006406">
    <property type="term" value="P:mRNA export from nucleus"/>
    <property type="evidence" value="ECO:0007669"/>
    <property type="project" value="InterPro"/>
</dbReference>
<dbReference type="Proteomes" id="UP000295192">
    <property type="component" value="Unassembled WGS sequence"/>
</dbReference>
<feature type="region of interest" description="Disordered" evidence="1">
    <location>
        <begin position="1"/>
        <end position="32"/>
    </location>
</feature>
<dbReference type="GO" id="GO:0000124">
    <property type="term" value="C:SAGA complex"/>
    <property type="evidence" value="ECO:0007669"/>
    <property type="project" value="InterPro"/>
</dbReference>
<evidence type="ECO:0000313" key="2">
    <source>
        <dbReference type="EMBL" id="TDG40571.1"/>
    </source>
</evidence>
<evidence type="ECO:0000256" key="1">
    <source>
        <dbReference type="SAM" id="MobiDB-lite"/>
    </source>
</evidence>
<proteinExistence type="predicted"/>
<sequence length="118" mass="13119">MENNNGINEIGNNDGASINGGNTDGNGGANASNKRIKIEEILTPDEVKYIFELLDKLLWESGWTEGVCKRAQEIRESHDEDTDVYLDVLAFANTSIPRSVHLELARQIHNVLSSRHQS</sequence>
<dbReference type="Pfam" id="PF10163">
    <property type="entry name" value="EnY2"/>
    <property type="match status" value="1"/>
</dbReference>